<comment type="caution">
    <text evidence="1">The sequence shown here is derived from an EMBL/GenBank/DDBJ whole genome shotgun (WGS) entry which is preliminary data.</text>
</comment>
<dbReference type="Proteomes" id="UP000023152">
    <property type="component" value="Unassembled WGS sequence"/>
</dbReference>
<evidence type="ECO:0000313" key="2">
    <source>
        <dbReference type="Proteomes" id="UP000023152"/>
    </source>
</evidence>
<sequence>TITIIQLSFGRERDHNDYIGARALIVCFDLNAFQFIKHDQLPTNNVIFYHCFVSKSENGQAQEMMKKNQKYKQNYQMLLFCEDTGLSIEYDEDNNTFQFHKLPVCHDIATLFCMHMCVSMMSSCSLVDIIGMIILFQNQCTSIQFEKTNG</sequence>
<name>X6P8W2_RETFI</name>
<dbReference type="EMBL" id="ASPP01002088">
    <property type="protein sequence ID" value="ETO34960.1"/>
    <property type="molecule type" value="Genomic_DNA"/>
</dbReference>
<evidence type="ECO:0000313" key="1">
    <source>
        <dbReference type="EMBL" id="ETO34960.1"/>
    </source>
</evidence>
<reference evidence="1 2" key="1">
    <citation type="journal article" date="2013" name="Curr. Biol.">
        <title>The Genome of the Foraminiferan Reticulomyxa filosa.</title>
        <authorList>
            <person name="Glockner G."/>
            <person name="Hulsmann N."/>
            <person name="Schleicher M."/>
            <person name="Noegel A.A."/>
            <person name="Eichinger L."/>
            <person name="Gallinger C."/>
            <person name="Pawlowski J."/>
            <person name="Sierra R."/>
            <person name="Euteneuer U."/>
            <person name="Pillet L."/>
            <person name="Moustafa A."/>
            <person name="Platzer M."/>
            <person name="Groth M."/>
            <person name="Szafranski K."/>
            <person name="Schliwa M."/>
        </authorList>
    </citation>
    <scope>NUCLEOTIDE SEQUENCE [LARGE SCALE GENOMIC DNA]</scope>
</reference>
<keyword evidence="2" id="KW-1185">Reference proteome</keyword>
<gene>
    <name evidence="1" type="ORF">RFI_02114</name>
</gene>
<accession>X6P8W2</accession>
<dbReference type="AlphaFoldDB" id="X6P8W2"/>
<proteinExistence type="predicted"/>
<protein>
    <submittedName>
        <fullName evidence="1">Uncharacterized protein</fullName>
    </submittedName>
</protein>
<feature type="non-terminal residue" evidence="1">
    <location>
        <position position="1"/>
    </location>
</feature>
<organism evidence="1 2">
    <name type="scientific">Reticulomyxa filosa</name>
    <dbReference type="NCBI Taxonomy" id="46433"/>
    <lineage>
        <taxon>Eukaryota</taxon>
        <taxon>Sar</taxon>
        <taxon>Rhizaria</taxon>
        <taxon>Retaria</taxon>
        <taxon>Foraminifera</taxon>
        <taxon>Monothalamids</taxon>
        <taxon>Reticulomyxidae</taxon>
        <taxon>Reticulomyxa</taxon>
    </lineage>
</organism>